<proteinExistence type="predicted"/>
<accession>A0A397UQQ1</accession>
<dbReference type="PANTHER" id="PTHR46306:SF1">
    <property type="entry name" value="BTB_POZ DOMAIN-CONTAINING PROTEIN 9"/>
    <property type="match status" value="1"/>
</dbReference>
<keyword evidence="4" id="KW-1185">Reference proteome</keyword>
<feature type="compositionally biased region" description="Polar residues" evidence="1">
    <location>
        <begin position="291"/>
        <end position="312"/>
    </location>
</feature>
<evidence type="ECO:0000259" key="2">
    <source>
        <dbReference type="PROSITE" id="PS50097"/>
    </source>
</evidence>
<feature type="domain" description="BTB" evidence="2">
    <location>
        <begin position="22"/>
        <end position="94"/>
    </location>
</feature>
<dbReference type="InterPro" id="IPR000210">
    <property type="entry name" value="BTB/POZ_dom"/>
</dbReference>
<dbReference type="PROSITE" id="PS50097">
    <property type="entry name" value="BTB"/>
    <property type="match status" value="1"/>
</dbReference>
<reference evidence="3" key="1">
    <citation type="submission" date="2018-06" db="EMBL/GenBank/DDBJ databases">
        <title>Comparative genomics reveals the genomic features of Rhizophagus irregularis, R. cerebriforme, R. diaphanum and Gigaspora rosea, and their symbiotic lifestyle signature.</title>
        <authorList>
            <person name="Morin E."/>
            <person name="San Clemente H."/>
            <person name="Chen E.C.H."/>
            <person name="De La Providencia I."/>
            <person name="Hainaut M."/>
            <person name="Kuo A."/>
            <person name="Kohler A."/>
            <person name="Murat C."/>
            <person name="Tang N."/>
            <person name="Roy S."/>
            <person name="Loubradou J."/>
            <person name="Henrissat B."/>
            <person name="Grigoriev I.V."/>
            <person name="Corradi N."/>
            <person name="Roux C."/>
            <person name="Martin F.M."/>
        </authorList>
    </citation>
    <scope>NUCLEOTIDE SEQUENCE [LARGE SCALE GENOMIC DNA]</scope>
    <source>
        <strain evidence="3">DAOM 194757</strain>
    </source>
</reference>
<organism evidence="3 4">
    <name type="scientific">Gigaspora rosea</name>
    <dbReference type="NCBI Taxonomy" id="44941"/>
    <lineage>
        <taxon>Eukaryota</taxon>
        <taxon>Fungi</taxon>
        <taxon>Fungi incertae sedis</taxon>
        <taxon>Mucoromycota</taxon>
        <taxon>Glomeromycotina</taxon>
        <taxon>Glomeromycetes</taxon>
        <taxon>Diversisporales</taxon>
        <taxon>Gigasporaceae</taxon>
        <taxon>Gigaspora</taxon>
    </lineage>
</organism>
<dbReference type="Pfam" id="PF00651">
    <property type="entry name" value="BTB"/>
    <property type="match status" value="1"/>
</dbReference>
<name>A0A397UQQ1_9GLOM</name>
<protein>
    <recommendedName>
        <fullName evidence="2">BTB domain-containing protein</fullName>
    </recommendedName>
</protein>
<dbReference type="SMART" id="SM00225">
    <property type="entry name" value="BTB"/>
    <property type="match status" value="1"/>
</dbReference>
<gene>
    <name evidence="3" type="ORF">C2G38_18507</name>
</gene>
<evidence type="ECO:0000313" key="4">
    <source>
        <dbReference type="Proteomes" id="UP000266673"/>
    </source>
</evidence>
<feature type="region of interest" description="Disordered" evidence="1">
    <location>
        <begin position="291"/>
        <end position="364"/>
    </location>
</feature>
<comment type="caution">
    <text evidence="3">The sequence shown here is derived from an EMBL/GenBank/DDBJ whole genome shotgun (WGS) entry which is preliminary data.</text>
</comment>
<dbReference type="Proteomes" id="UP000266673">
    <property type="component" value="Unassembled WGS sequence"/>
</dbReference>
<dbReference type="CDD" id="cd18186">
    <property type="entry name" value="BTB_POZ_ZBTB_KLHL-like"/>
    <property type="match status" value="1"/>
</dbReference>
<dbReference type="InterPro" id="IPR052407">
    <property type="entry name" value="BTB_POZ_domain_cont_9"/>
</dbReference>
<dbReference type="GO" id="GO:0005737">
    <property type="term" value="C:cytoplasm"/>
    <property type="evidence" value="ECO:0007669"/>
    <property type="project" value="TreeGrafter"/>
</dbReference>
<dbReference type="EMBL" id="QKWP01001015">
    <property type="protein sequence ID" value="RIB12534.1"/>
    <property type="molecule type" value="Genomic_DNA"/>
</dbReference>
<dbReference type="PANTHER" id="PTHR46306">
    <property type="entry name" value="BTB/POZ DOMAIN-CONTAINING PROTEIN 9"/>
    <property type="match status" value="1"/>
</dbReference>
<evidence type="ECO:0000313" key="3">
    <source>
        <dbReference type="EMBL" id="RIB12534.1"/>
    </source>
</evidence>
<feature type="compositionally biased region" description="Low complexity" evidence="1">
    <location>
        <begin position="322"/>
        <end position="353"/>
    </location>
</feature>
<dbReference type="OrthoDB" id="194443at2759"/>
<evidence type="ECO:0000256" key="1">
    <source>
        <dbReference type="SAM" id="MobiDB-lite"/>
    </source>
</evidence>
<dbReference type="Gene3D" id="3.30.710.10">
    <property type="entry name" value="Potassium Channel Kv1.1, Chain A"/>
    <property type="match status" value="1"/>
</dbReference>
<dbReference type="SUPFAM" id="SSF54695">
    <property type="entry name" value="POZ domain"/>
    <property type="match status" value="1"/>
</dbReference>
<dbReference type="AlphaFoldDB" id="A0A397UQQ1"/>
<dbReference type="InterPro" id="IPR011333">
    <property type="entry name" value="SKP1/BTB/POZ_sf"/>
</dbReference>
<sequence length="364" mass="41230">MKLFFKKLSDDLTDLLRNEEDYNVLIEIGEASNCQLFKVHSVILNSRCSYFRNELSKINFDEKNIKKINKPHVSADAFKVIIDYIYGGFVRYEKVDASTIFDLLSTANQFGLNELVETSQTQLVKNHKSWIHLNFAKVYKTSLESDNFKVLQQSCNEIIVKQPSVLFDSENFTNISEKALITFLKLEAVHTDEVKIWEQIIRWGIAQNSGLGSNPDGWSDANFLTLKSTLKNCLPYIQYSQITTEDFTNKLCPYQQIFEPNLWKDIETKNKTIASTSQVTSATISSSKNTAITDENKNNDSTTLFQNNSTVTSKEKNEMENENSATSTIMSTTSIATSTTSTTTSATSYGSTSLPENDREYKPL</sequence>